<dbReference type="InterPro" id="IPR012337">
    <property type="entry name" value="RNaseH-like_sf"/>
</dbReference>
<dbReference type="PANTHER" id="PTHR47515:SF2">
    <property type="entry name" value="INTEGRASE CORE DOMAIN PROTEIN"/>
    <property type="match status" value="1"/>
</dbReference>
<dbReference type="Gene3D" id="3.30.420.10">
    <property type="entry name" value="Ribonuclease H-like superfamily/Ribonuclease H"/>
    <property type="match status" value="1"/>
</dbReference>
<dbReference type="GO" id="GO:0003676">
    <property type="term" value="F:nucleic acid binding"/>
    <property type="evidence" value="ECO:0007669"/>
    <property type="project" value="InterPro"/>
</dbReference>
<dbReference type="EMBL" id="CP037920">
    <property type="protein sequence ID" value="QDT94839.1"/>
    <property type="molecule type" value="Genomic_DNA"/>
</dbReference>
<name>A0A517VPA7_9PLAN</name>
<proteinExistence type="predicted"/>
<evidence type="ECO:0000259" key="1">
    <source>
        <dbReference type="PROSITE" id="PS50994"/>
    </source>
</evidence>
<accession>A0A517VPA7</accession>
<dbReference type="InterPro" id="IPR001584">
    <property type="entry name" value="Integrase_cat-core"/>
</dbReference>
<sequence>MLNSENVLERLSDLFVLRGVPDYLRSDNGPEFTAERVRNWLQRVEVKTLFIEPGSHWKNNYIELSTES</sequence>
<gene>
    <name evidence="2" type="ORF">V144x_02710</name>
</gene>
<evidence type="ECO:0000313" key="2">
    <source>
        <dbReference type="EMBL" id="QDT94839.1"/>
    </source>
</evidence>
<dbReference type="PANTHER" id="PTHR47515">
    <property type="entry name" value="LOW CALCIUM RESPONSE LOCUS PROTEIN T"/>
    <property type="match status" value="1"/>
</dbReference>
<reference evidence="2 3" key="1">
    <citation type="submission" date="2019-03" db="EMBL/GenBank/DDBJ databases">
        <title>Deep-cultivation of Planctomycetes and their phenomic and genomic characterization uncovers novel biology.</title>
        <authorList>
            <person name="Wiegand S."/>
            <person name="Jogler M."/>
            <person name="Boedeker C."/>
            <person name="Pinto D."/>
            <person name="Vollmers J."/>
            <person name="Rivas-Marin E."/>
            <person name="Kohn T."/>
            <person name="Peeters S.H."/>
            <person name="Heuer A."/>
            <person name="Rast P."/>
            <person name="Oberbeckmann S."/>
            <person name="Bunk B."/>
            <person name="Jeske O."/>
            <person name="Meyerdierks A."/>
            <person name="Storesund J.E."/>
            <person name="Kallscheuer N."/>
            <person name="Luecker S."/>
            <person name="Lage O.M."/>
            <person name="Pohl T."/>
            <person name="Merkel B.J."/>
            <person name="Hornburger P."/>
            <person name="Mueller R.-W."/>
            <person name="Bruemmer F."/>
            <person name="Labrenz M."/>
            <person name="Spormann A.M."/>
            <person name="Op den Camp H."/>
            <person name="Overmann J."/>
            <person name="Amann R."/>
            <person name="Jetten M.S.M."/>
            <person name="Mascher T."/>
            <person name="Medema M.H."/>
            <person name="Devos D.P."/>
            <person name="Kaster A.-K."/>
            <person name="Ovreas L."/>
            <person name="Rohde M."/>
            <person name="Galperin M.Y."/>
            <person name="Jogler C."/>
        </authorList>
    </citation>
    <scope>NUCLEOTIDE SEQUENCE [LARGE SCALE GENOMIC DNA]</scope>
    <source>
        <strain evidence="2 3">V144</strain>
    </source>
</reference>
<dbReference type="KEGG" id="gaw:V144x_02710"/>
<organism evidence="2 3">
    <name type="scientific">Gimesia aquarii</name>
    <dbReference type="NCBI Taxonomy" id="2527964"/>
    <lineage>
        <taxon>Bacteria</taxon>
        <taxon>Pseudomonadati</taxon>
        <taxon>Planctomycetota</taxon>
        <taxon>Planctomycetia</taxon>
        <taxon>Planctomycetales</taxon>
        <taxon>Planctomycetaceae</taxon>
        <taxon>Gimesia</taxon>
    </lineage>
</organism>
<dbReference type="SUPFAM" id="SSF53098">
    <property type="entry name" value="Ribonuclease H-like"/>
    <property type="match status" value="1"/>
</dbReference>
<feature type="domain" description="Integrase catalytic" evidence="1">
    <location>
        <begin position="1"/>
        <end position="68"/>
    </location>
</feature>
<evidence type="ECO:0000313" key="3">
    <source>
        <dbReference type="Proteomes" id="UP000318704"/>
    </source>
</evidence>
<protein>
    <submittedName>
        <fullName evidence="2">Integrase core domain protein</fullName>
    </submittedName>
</protein>
<dbReference type="Proteomes" id="UP000318704">
    <property type="component" value="Chromosome"/>
</dbReference>
<dbReference type="AlphaFoldDB" id="A0A517VPA7"/>
<dbReference type="GO" id="GO:0015074">
    <property type="term" value="P:DNA integration"/>
    <property type="evidence" value="ECO:0007669"/>
    <property type="project" value="InterPro"/>
</dbReference>
<dbReference type="InterPro" id="IPR036397">
    <property type="entry name" value="RNaseH_sf"/>
</dbReference>
<dbReference type="PROSITE" id="PS50994">
    <property type="entry name" value="INTEGRASE"/>
    <property type="match status" value="1"/>
</dbReference>